<reference evidence="4" key="1">
    <citation type="submission" date="2025-08" db="UniProtKB">
        <authorList>
            <consortium name="RefSeq"/>
        </authorList>
    </citation>
    <scope>IDENTIFICATION</scope>
    <source>
        <tissue evidence="4">Stem</tissue>
    </source>
</reference>
<dbReference type="Gene3D" id="1.25.40.10">
    <property type="entry name" value="Tetratricopeptide repeat domain"/>
    <property type="match status" value="1"/>
</dbReference>
<dbReference type="InterPro" id="IPR011990">
    <property type="entry name" value="TPR-like_helical_dom_sf"/>
</dbReference>
<dbReference type="Proteomes" id="UP001652600">
    <property type="component" value="Chromosome 8"/>
</dbReference>
<protein>
    <submittedName>
        <fullName evidence="4">Protein SLOW GREEN 1, chloroplastic isoform X1</fullName>
    </submittedName>
</protein>
<evidence type="ECO:0000313" key="3">
    <source>
        <dbReference type="Proteomes" id="UP001652600"/>
    </source>
</evidence>
<sequence length="364" mass="41678">MASTSTSAFSVSSQIELPGPPKFSSYNVRALSNFRFSILQKNYKLSSQSLFYSPKIFHSPIHNTLFSNLSESDIRRSTSPQIKLSKYIVEKFVGFLVGSFIFMGCFNLRYARALPAQTSSKNPTLAEKAQIPEGDSEEMWERILEHDPSNVDTLKAVLYGKMRSGKTEEAIKYVKRLIDLEPDEVEWRLLLALCYETLGELGTAKRLFMEILKQKPLLVRALHGLALVMHKNNEGESVFEMLNKALDIARDEKKLAEHRSIGILIAQMHVVKFGFQGELEEGLKKFQNLVEENPRDFRPHLCQGIIYSLLDKKKEAAEQFEIYQALVPDEFPQREFIDDIMLSATTASREQFQKEFDAEFTNKK</sequence>
<dbReference type="GeneID" id="103484686"/>
<keyword evidence="3" id="KW-1185">Reference proteome</keyword>
<dbReference type="RefSeq" id="XP_050944638.1">
    <property type="nucleotide sequence ID" value="XM_051088681.1"/>
</dbReference>
<evidence type="ECO:0000256" key="2">
    <source>
        <dbReference type="ARBA" id="ARBA00022803"/>
    </source>
</evidence>
<evidence type="ECO:0000313" key="4">
    <source>
        <dbReference type="RefSeq" id="XP_050944638.1"/>
    </source>
</evidence>
<keyword evidence="1" id="KW-0677">Repeat</keyword>
<evidence type="ECO:0000256" key="1">
    <source>
        <dbReference type="ARBA" id="ARBA00022737"/>
    </source>
</evidence>
<gene>
    <name evidence="4" type="primary">LOC103484686</name>
</gene>
<dbReference type="InterPro" id="IPR051012">
    <property type="entry name" value="CellSynth/LPSAsmb/PSIAsmb"/>
</dbReference>
<keyword evidence="2" id="KW-0802">TPR repeat</keyword>
<dbReference type="PANTHER" id="PTHR45586">
    <property type="entry name" value="TPR REPEAT-CONTAINING PROTEIN PA4667"/>
    <property type="match status" value="1"/>
</dbReference>
<dbReference type="PANTHER" id="PTHR45586:SF1">
    <property type="entry name" value="LIPOPOLYSACCHARIDE ASSEMBLY PROTEIN B"/>
    <property type="match status" value="1"/>
</dbReference>
<dbReference type="SUPFAM" id="SSF48452">
    <property type="entry name" value="TPR-like"/>
    <property type="match status" value="1"/>
</dbReference>
<dbReference type="Pfam" id="PF14559">
    <property type="entry name" value="TPR_19"/>
    <property type="match status" value="1"/>
</dbReference>
<accession>A0ABM3L3N9</accession>
<organism evidence="3 4">
    <name type="scientific">Cucumis melo</name>
    <name type="common">Muskmelon</name>
    <dbReference type="NCBI Taxonomy" id="3656"/>
    <lineage>
        <taxon>Eukaryota</taxon>
        <taxon>Viridiplantae</taxon>
        <taxon>Streptophyta</taxon>
        <taxon>Embryophyta</taxon>
        <taxon>Tracheophyta</taxon>
        <taxon>Spermatophyta</taxon>
        <taxon>Magnoliopsida</taxon>
        <taxon>eudicotyledons</taxon>
        <taxon>Gunneridae</taxon>
        <taxon>Pentapetalae</taxon>
        <taxon>rosids</taxon>
        <taxon>fabids</taxon>
        <taxon>Cucurbitales</taxon>
        <taxon>Cucurbitaceae</taxon>
        <taxon>Benincaseae</taxon>
        <taxon>Cucumis</taxon>
    </lineage>
</organism>
<name>A0ABM3L3N9_CUCME</name>
<proteinExistence type="predicted"/>